<keyword evidence="5" id="KW-0998">Cell outer membrane</keyword>
<dbReference type="InterPro" id="IPR012944">
    <property type="entry name" value="SusD_RagB_dom"/>
</dbReference>
<evidence type="ECO:0000256" key="6">
    <source>
        <dbReference type="SAM" id="SignalP"/>
    </source>
</evidence>
<evidence type="ECO:0000256" key="1">
    <source>
        <dbReference type="ARBA" id="ARBA00004442"/>
    </source>
</evidence>
<evidence type="ECO:0000256" key="5">
    <source>
        <dbReference type="ARBA" id="ARBA00023237"/>
    </source>
</evidence>
<keyword evidence="10" id="KW-1185">Reference proteome</keyword>
<comment type="subcellular location">
    <subcellularLocation>
        <location evidence="1">Cell outer membrane</location>
    </subcellularLocation>
</comment>
<feature type="domain" description="SusD-like N-terminal" evidence="8">
    <location>
        <begin position="102"/>
        <end position="222"/>
    </location>
</feature>
<proteinExistence type="inferred from homology"/>
<evidence type="ECO:0000259" key="8">
    <source>
        <dbReference type="Pfam" id="PF14322"/>
    </source>
</evidence>
<gene>
    <name evidence="9" type="ORF">ACFS1K_13470</name>
</gene>
<accession>A0ABW5VKM3</accession>
<dbReference type="Pfam" id="PF07980">
    <property type="entry name" value="SusD_RagB"/>
    <property type="match status" value="1"/>
</dbReference>
<dbReference type="RefSeq" id="WP_251806523.1">
    <property type="nucleotide sequence ID" value="NZ_CP166679.1"/>
</dbReference>
<reference evidence="10" key="1">
    <citation type="journal article" date="2019" name="Int. J. Syst. Evol. Microbiol.">
        <title>The Global Catalogue of Microorganisms (GCM) 10K type strain sequencing project: providing services to taxonomists for standard genome sequencing and annotation.</title>
        <authorList>
            <consortium name="The Broad Institute Genomics Platform"/>
            <consortium name="The Broad Institute Genome Sequencing Center for Infectious Disease"/>
            <person name="Wu L."/>
            <person name="Ma J."/>
        </authorList>
    </citation>
    <scope>NUCLEOTIDE SEQUENCE [LARGE SCALE GENOMIC DNA]</scope>
    <source>
        <strain evidence="10">KCTC 52924</strain>
    </source>
</reference>
<keyword evidence="4" id="KW-0472">Membrane</keyword>
<evidence type="ECO:0000313" key="9">
    <source>
        <dbReference type="EMBL" id="MFD2790778.1"/>
    </source>
</evidence>
<dbReference type="InterPro" id="IPR011990">
    <property type="entry name" value="TPR-like_helical_dom_sf"/>
</dbReference>
<name>A0ABW5VKM3_9FLAO</name>
<evidence type="ECO:0000256" key="3">
    <source>
        <dbReference type="ARBA" id="ARBA00022729"/>
    </source>
</evidence>
<evidence type="ECO:0000259" key="7">
    <source>
        <dbReference type="Pfam" id="PF07980"/>
    </source>
</evidence>
<protein>
    <submittedName>
        <fullName evidence="9">RagB/SusD family nutrient uptake outer membrane protein</fullName>
    </submittedName>
</protein>
<comment type="similarity">
    <text evidence="2">Belongs to the SusD family.</text>
</comment>
<sequence length="610" mass="67762">MKKYKKWQVLTLIALVFSVVSCSDLLDEDPISLQTADNYYISQDGFEDLVRSIYPLWRDIIQERSLVLRGTDMFSEGKWDEATITQGPPVDSYDINFGAGYEPLELLWNLLYREINRANTVVDRSENVQGMEDGLKAVRVAEAKVLRSLALFYAVQQWGDIPMPLNETKASNKEVVKIAAAQVYTQIITDLTEAESILPAKASDYGRVTKGTAQFILARVYLTRGWNFNNSLGGSNADFDMALDFADKVIANYPLATNYSDLFPKRNENPLMETENPSTQNAENNEIVFAIQFNTDDLTNGGDDTNSNAVIGNDYHSIFGGGADDVPGSIARSSAYNRYQSHFNTTPGIYRLFDPEIDTRYNHNFLGKLYALKKVSGFKPTNSSDPIDINKGDVVVEFRPWNNPATSLAERGLDVGGTLPYAVINTDQFGRITVSKYHDSYKAPMMWKFWEPGIPYGDALGTFDFALFRSAEAYLIAAEALVKGASGGNLGSADVYYNAIVDRALGANAGADPLQASNPEDVSSLTSKSYRATAATIDIDMILDERARELMGEYVRWYDLKRTGKLIERATKYNPWTAASGSLDAHHLLRPIPQQEIDLSSNNLGQNPGY</sequence>
<organism evidence="9 10">
    <name type="scientific">Arenibacter antarcticus</name>
    <dbReference type="NCBI Taxonomy" id="2040469"/>
    <lineage>
        <taxon>Bacteria</taxon>
        <taxon>Pseudomonadati</taxon>
        <taxon>Bacteroidota</taxon>
        <taxon>Flavobacteriia</taxon>
        <taxon>Flavobacteriales</taxon>
        <taxon>Flavobacteriaceae</taxon>
        <taxon>Arenibacter</taxon>
    </lineage>
</organism>
<evidence type="ECO:0000256" key="2">
    <source>
        <dbReference type="ARBA" id="ARBA00006275"/>
    </source>
</evidence>
<evidence type="ECO:0000313" key="10">
    <source>
        <dbReference type="Proteomes" id="UP001597532"/>
    </source>
</evidence>
<dbReference type="InterPro" id="IPR033985">
    <property type="entry name" value="SusD-like_N"/>
</dbReference>
<feature type="signal peptide" evidence="6">
    <location>
        <begin position="1"/>
        <end position="22"/>
    </location>
</feature>
<dbReference type="EMBL" id="JBHUOK010000030">
    <property type="protein sequence ID" value="MFD2790778.1"/>
    <property type="molecule type" value="Genomic_DNA"/>
</dbReference>
<dbReference type="Pfam" id="PF14322">
    <property type="entry name" value="SusD-like_3"/>
    <property type="match status" value="1"/>
</dbReference>
<dbReference type="Proteomes" id="UP001597532">
    <property type="component" value="Unassembled WGS sequence"/>
</dbReference>
<comment type="caution">
    <text evidence="9">The sequence shown here is derived from an EMBL/GenBank/DDBJ whole genome shotgun (WGS) entry which is preliminary data.</text>
</comment>
<dbReference type="PROSITE" id="PS51257">
    <property type="entry name" value="PROKAR_LIPOPROTEIN"/>
    <property type="match status" value="1"/>
</dbReference>
<keyword evidence="3 6" id="KW-0732">Signal</keyword>
<feature type="domain" description="RagB/SusD" evidence="7">
    <location>
        <begin position="285"/>
        <end position="610"/>
    </location>
</feature>
<evidence type="ECO:0000256" key="4">
    <source>
        <dbReference type="ARBA" id="ARBA00023136"/>
    </source>
</evidence>
<feature type="chain" id="PRO_5047345111" evidence="6">
    <location>
        <begin position="23"/>
        <end position="610"/>
    </location>
</feature>
<dbReference type="SUPFAM" id="SSF48452">
    <property type="entry name" value="TPR-like"/>
    <property type="match status" value="1"/>
</dbReference>
<dbReference type="Gene3D" id="1.25.40.390">
    <property type="match status" value="1"/>
</dbReference>